<gene>
    <name evidence="1" type="ORF">LX77_01267</name>
</gene>
<protein>
    <submittedName>
        <fullName evidence="1">Uncharacterized protein DUF2490</fullName>
    </submittedName>
</protein>
<dbReference type="Pfam" id="PF10677">
    <property type="entry name" value="DUF2490"/>
    <property type="match status" value="1"/>
</dbReference>
<dbReference type="InterPro" id="IPR019619">
    <property type="entry name" value="DUF2490"/>
</dbReference>
<name>A0A327SA98_9FLAO</name>
<sequence length="61" mass="7192">MNKNKVNKYYLSAYNEIFINTECSVFDRNRLYGGLDDHINKNIKIELGYMNQFLKPAVESN</sequence>
<comment type="caution">
    <text evidence="1">The sequence shown here is derived from an EMBL/GenBank/DDBJ whole genome shotgun (WGS) entry which is preliminary data.</text>
</comment>
<accession>A0A327SA98</accession>
<dbReference type="EMBL" id="QLLQ01000003">
    <property type="protein sequence ID" value="RAJ25851.1"/>
    <property type="molecule type" value="Genomic_DNA"/>
</dbReference>
<reference evidence="1 2" key="1">
    <citation type="submission" date="2018-06" db="EMBL/GenBank/DDBJ databases">
        <title>Genomic Encyclopedia of Archaeal and Bacterial Type Strains, Phase II (KMG-II): from individual species to whole genera.</title>
        <authorList>
            <person name="Goeker M."/>
        </authorList>
    </citation>
    <scope>NUCLEOTIDE SEQUENCE [LARGE SCALE GENOMIC DNA]</scope>
    <source>
        <strain evidence="1 2">DSM 12408</strain>
    </source>
</reference>
<evidence type="ECO:0000313" key="1">
    <source>
        <dbReference type="EMBL" id="RAJ25851.1"/>
    </source>
</evidence>
<keyword evidence="2" id="KW-1185">Reference proteome</keyword>
<evidence type="ECO:0000313" key="2">
    <source>
        <dbReference type="Proteomes" id="UP000248987"/>
    </source>
</evidence>
<dbReference type="AlphaFoldDB" id="A0A327SA98"/>
<proteinExistence type="predicted"/>
<dbReference type="Proteomes" id="UP000248987">
    <property type="component" value="Unassembled WGS sequence"/>
</dbReference>
<organism evidence="1 2">
    <name type="scientific">Gelidibacter algens</name>
    <dbReference type="NCBI Taxonomy" id="49280"/>
    <lineage>
        <taxon>Bacteria</taxon>
        <taxon>Pseudomonadati</taxon>
        <taxon>Bacteroidota</taxon>
        <taxon>Flavobacteriia</taxon>
        <taxon>Flavobacteriales</taxon>
        <taxon>Flavobacteriaceae</taxon>
        <taxon>Gelidibacter</taxon>
    </lineage>
</organism>